<dbReference type="InterPro" id="IPR050534">
    <property type="entry name" value="Coronavir_polyprotein_1ab"/>
</dbReference>
<dbReference type="Pfam" id="PF13604">
    <property type="entry name" value="AAA_30"/>
    <property type="match status" value="1"/>
</dbReference>
<dbReference type="Gene3D" id="2.30.30.940">
    <property type="match status" value="1"/>
</dbReference>
<proteinExistence type="predicted"/>
<evidence type="ECO:0000256" key="1">
    <source>
        <dbReference type="SAM" id="Coils"/>
    </source>
</evidence>
<sequence>MIDRALDAVGEHQQTWTRSDLMWAISNALPADLGVDAGEERQLLDQLTDRALAEAIPTKPEEDTADLPDEFRLANGKSSYQAPGSAKYTAPGQVTAERIMRESAVRTGAATITLGQANAVIARYAENGVELGADQKAAVHGVCTSGAFVEVLAAAAGTGKSVTVGAIAEAWAADGRRTVGLAPSQVAADVLAEERVTTWNLARWRGAQQRLDEGRAQDDDEQLRLRAGDLVVVDEAGMAATEDLAEVARRCEKAGAKMLLVGDQRQLAAVGPGGAMADLGARAASYELTEVRRFRVPWEGEASLRLRDGDRVAIEQYDKHGRLHEAGTPEEAEQAAERAWLADTIAGRTALLLVGSNEQAARASARLRAELVRLGRVSEQGVALGRDGTTAGVGDLVQARRNAWGLRGWEGNERVPINRETYRVVGVRDDGGLQVAKVIGRTDTGGDELAAPIALPRDYVDQHLSLAYASTVHAAQGRTVDTSHTVVAPSSDAASVYVGLTRGREGNDAWIVTRPLPSDAPVGAAQEVEPRPGRAVLEEVLERAEDQRGALAEQEQAAEDAASVRTNIDRLVDGISTLTAGRWSGLFDRLAAAGTITEEQRRELAADRAMGSVERLLRLAEVAGHDPGDALRQVLEGKTLAGANSPAQVLHKRLRDSLGELGAKISSFRDLIPAAVPEKARGYLERLADSGDDRRRELGARVAAEAPRWAVETLGAVPEDPVARAEWEHRAGWAAADRELDDYDSDVYPLGPAPPPGLPEKRAVWWTAHDELGLPDVGPEEESLSDGRLRTRVAAYMRERIWAPRYVADELAATNDAAAARRADAELWAAHADTLTDPGEAQRLRDDAAAARAEAEQLVERAAQLEEADKARARWYAHTAVTRERALRAKATLERRGIDVERPADETTAREWLAAERAAREREDAHRPIHDTDLAAEETVDAAPAPGDGPVVETAVLDIRDVAVPDETEFADADPRRRVPEQHETTVAVARAQEAVAEIDARHDADRTGEADIEAEQIAWWATAGEHDPDSDDADEHVMSGG</sequence>
<feature type="coiled-coil region" evidence="1">
    <location>
        <begin position="841"/>
        <end position="868"/>
    </location>
</feature>
<evidence type="ECO:0000256" key="2">
    <source>
        <dbReference type="SAM" id="MobiDB-lite"/>
    </source>
</evidence>
<dbReference type="InterPro" id="IPR027417">
    <property type="entry name" value="P-loop_NTPase"/>
</dbReference>
<dbReference type="PANTHER" id="PTHR43788">
    <property type="entry name" value="DNA2/NAM7 HELICASE FAMILY MEMBER"/>
    <property type="match status" value="1"/>
</dbReference>
<dbReference type="CDD" id="cd18809">
    <property type="entry name" value="SF1_C_RecD"/>
    <property type="match status" value="1"/>
</dbReference>
<dbReference type="RefSeq" id="WP_343944878.1">
    <property type="nucleotide sequence ID" value="NZ_BAAAHP010000187.1"/>
</dbReference>
<name>A0ABN1N8M7_9PSEU</name>
<dbReference type="SUPFAM" id="SSF52540">
    <property type="entry name" value="P-loop containing nucleoside triphosphate hydrolases"/>
    <property type="match status" value="2"/>
</dbReference>
<organism evidence="3 4">
    <name type="scientific">Pseudonocardia zijingensis</name>
    <dbReference type="NCBI Taxonomy" id="153376"/>
    <lineage>
        <taxon>Bacteria</taxon>
        <taxon>Bacillati</taxon>
        <taxon>Actinomycetota</taxon>
        <taxon>Actinomycetes</taxon>
        <taxon>Pseudonocardiales</taxon>
        <taxon>Pseudonocardiaceae</taxon>
        <taxon>Pseudonocardia</taxon>
    </lineage>
</organism>
<dbReference type="Gene3D" id="3.40.50.300">
    <property type="entry name" value="P-loop containing nucleotide triphosphate hydrolases"/>
    <property type="match status" value="2"/>
</dbReference>
<feature type="coiled-coil region" evidence="1">
    <location>
        <begin position="534"/>
        <end position="561"/>
    </location>
</feature>
<accession>A0ABN1N8M7</accession>
<evidence type="ECO:0008006" key="5">
    <source>
        <dbReference type="Google" id="ProtNLM"/>
    </source>
</evidence>
<comment type="caution">
    <text evidence="3">The sequence shown here is derived from an EMBL/GenBank/DDBJ whole genome shotgun (WGS) entry which is preliminary data.</text>
</comment>
<evidence type="ECO:0000313" key="3">
    <source>
        <dbReference type="EMBL" id="GAA0897633.1"/>
    </source>
</evidence>
<protein>
    <recommendedName>
        <fullName evidence="5">TrwC relaxase</fullName>
    </recommendedName>
</protein>
<keyword evidence="4" id="KW-1185">Reference proteome</keyword>
<dbReference type="Proteomes" id="UP001499967">
    <property type="component" value="Unassembled WGS sequence"/>
</dbReference>
<evidence type="ECO:0000313" key="4">
    <source>
        <dbReference type="Proteomes" id="UP001499967"/>
    </source>
</evidence>
<keyword evidence="1" id="KW-0175">Coiled coil</keyword>
<reference evidence="3 4" key="1">
    <citation type="journal article" date="2019" name="Int. J. Syst. Evol. Microbiol.">
        <title>The Global Catalogue of Microorganisms (GCM) 10K type strain sequencing project: providing services to taxonomists for standard genome sequencing and annotation.</title>
        <authorList>
            <consortium name="The Broad Institute Genomics Platform"/>
            <consortium name="The Broad Institute Genome Sequencing Center for Infectious Disease"/>
            <person name="Wu L."/>
            <person name="Ma J."/>
        </authorList>
    </citation>
    <scope>NUCLEOTIDE SEQUENCE [LARGE SCALE GENOMIC DNA]</scope>
    <source>
        <strain evidence="3 4">JCM 11117</strain>
    </source>
</reference>
<dbReference type="EMBL" id="BAAAHP010000187">
    <property type="protein sequence ID" value="GAA0897633.1"/>
    <property type="molecule type" value="Genomic_DNA"/>
</dbReference>
<gene>
    <name evidence="3" type="ORF">GCM10009559_58560</name>
</gene>
<feature type="region of interest" description="Disordered" evidence="2">
    <location>
        <begin position="1023"/>
        <end position="1042"/>
    </location>
</feature>